<keyword evidence="6" id="KW-0653">Protein transport</keyword>
<evidence type="ECO:0000256" key="5">
    <source>
        <dbReference type="ARBA" id="ARBA00022692"/>
    </source>
</evidence>
<dbReference type="SMART" id="SM01323">
    <property type="entry name" value="YajC"/>
    <property type="match status" value="1"/>
</dbReference>
<evidence type="ECO:0000256" key="4">
    <source>
        <dbReference type="ARBA" id="ARBA00022475"/>
    </source>
</evidence>
<keyword evidence="5 10" id="KW-0812">Transmembrane</keyword>
<evidence type="ECO:0000256" key="7">
    <source>
        <dbReference type="ARBA" id="ARBA00022989"/>
    </source>
</evidence>
<reference evidence="11" key="1">
    <citation type="submission" date="2024-02" db="EMBL/GenBank/DDBJ databases">
        <title>Tomenella chthoni gen. nov. sp. nov., a member of the family Jonesiaceae isolated from bat guano.</title>
        <authorList>
            <person name="Miller S.L."/>
            <person name="King J."/>
            <person name="Sankaranarayanan K."/>
            <person name="Lawson P.A."/>
        </authorList>
    </citation>
    <scope>NUCLEOTIDE SEQUENCE</scope>
    <source>
        <strain evidence="11">BS-20</strain>
    </source>
</reference>
<organism evidence="11">
    <name type="scientific">Jonesiaceae bacterium BS-20</name>
    <dbReference type="NCBI Taxonomy" id="3120821"/>
    <lineage>
        <taxon>Bacteria</taxon>
        <taxon>Bacillati</taxon>
        <taxon>Actinomycetota</taxon>
        <taxon>Actinomycetes</taxon>
        <taxon>Micrococcales</taxon>
        <taxon>Jonesiaceae</taxon>
    </lineage>
</organism>
<keyword evidence="7 10" id="KW-1133">Transmembrane helix</keyword>
<comment type="subcellular location">
    <subcellularLocation>
        <location evidence="1">Cell membrane</location>
        <topology evidence="1">Single-pass membrane protein</topology>
    </subcellularLocation>
</comment>
<feature type="transmembrane region" description="Helical" evidence="10">
    <location>
        <begin position="6"/>
        <end position="23"/>
    </location>
</feature>
<sequence>MTAVDFSIIIMLGGFVLLMMFMTRGQRKRQKEAVKFRDSLEVGTQVMTASGMVGTISNVEGDLITLESPDGSASRWVKAAIAKPYEAPEGVDQAVAATEAADTGFAVPDDVSALIEKPNSDDESKN</sequence>
<dbReference type="PANTHER" id="PTHR33909">
    <property type="entry name" value="SEC TRANSLOCON ACCESSORY COMPLEX SUBUNIT YAJC"/>
    <property type="match status" value="1"/>
</dbReference>
<dbReference type="PANTHER" id="PTHR33909:SF1">
    <property type="entry name" value="SEC TRANSLOCON ACCESSORY COMPLEX SUBUNIT YAJC"/>
    <property type="match status" value="1"/>
</dbReference>
<evidence type="ECO:0000256" key="1">
    <source>
        <dbReference type="ARBA" id="ARBA00004162"/>
    </source>
</evidence>
<evidence type="ECO:0000256" key="2">
    <source>
        <dbReference type="ARBA" id="ARBA00006742"/>
    </source>
</evidence>
<keyword evidence="8" id="KW-0811">Translocation</keyword>
<dbReference type="GO" id="GO:0005886">
    <property type="term" value="C:plasma membrane"/>
    <property type="evidence" value="ECO:0007669"/>
    <property type="project" value="UniProtKB-SubCell"/>
</dbReference>
<dbReference type="InterPro" id="IPR003849">
    <property type="entry name" value="Preprotein_translocase_YajC"/>
</dbReference>
<dbReference type="GO" id="GO:0015031">
    <property type="term" value="P:protein transport"/>
    <property type="evidence" value="ECO:0007669"/>
    <property type="project" value="UniProtKB-KW"/>
</dbReference>
<evidence type="ECO:0000256" key="3">
    <source>
        <dbReference type="ARBA" id="ARBA00022448"/>
    </source>
</evidence>
<keyword evidence="9 10" id="KW-0472">Membrane</keyword>
<dbReference type="NCBIfam" id="TIGR00739">
    <property type="entry name" value="yajC"/>
    <property type="match status" value="1"/>
</dbReference>
<dbReference type="Pfam" id="PF02699">
    <property type="entry name" value="YajC"/>
    <property type="match status" value="1"/>
</dbReference>
<name>A0AAU7DXZ4_9MICO</name>
<protein>
    <submittedName>
        <fullName evidence="11">Preprotein translocase subunit YajC</fullName>
    </submittedName>
</protein>
<gene>
    <name evidence="11" type="primary">yajC</name>
    <name evidence="11" type="ORF">V5R04_07415</name>
</gene>
<comment type="similarity">
    <text evidence="2">Belongs to the YajC family.</text>
</comment>
<dbReference type="EMBL" id="CP146203">
    <property type="protein sequence ID" value="XBH23032.1"/>
    <property type="molecule type" value="Genomic_DNA"/>
</dbReference>
<evidence type="ECO:0000256" key="10">
    <source>
        <dbReference type="SAM" id="Phobius"/>
    </source>
</evidence>
<proteinExistence type="inferred from homology"/>
<keyword evidence="4" id="KW-1003">Cell membrane</keyword>
<dbReference type="AlphaFoldDB" id="A0AAU7DXZ4"/>
<evidence type="ECO:0000256" key="8">
    <source>
        <dbReference type="ARBA" id="ARBA00023010"/>
    </source>
</evidence>
<accession>A0AAU7DXZ4</accession>
<evidence type="ECO:0000313" key="11">
    <source>
        <dbReference type="EMBL" id="XBH23032.1"/>
    </source>
</evidence>
<keyword evidence="3" id="KW-0813">Transport</keyword>
<evidence type="ECO:0000256" key="9">
    <source>
        <dbReference type="ARBA" id="ARBA00023136"/>
    </source>
</evidence>
<evidence type="ECO:0000256" key="6">
    <source>
        <dbReference type="ARBA" id="ARBA00022927"/>
    </source>
</evidence>